<name>A0ABU7CJH2_9TELE</name>
<proteinExistence type="predicted"/>
<evidence type="ECO:0000313" key="1">
    <source>
        <dbReference type="EMBL" id="MED6262276.1"/>
    </source>
</evidence>
<reference evidence="1 2" key="1">
    <citation type="submission" date="2021-07" db="EMBL/GenBank/DDBJ databases">
        <authorList>
            <person name="Palmer J.M."/>
        </authorList>
    </citation>
    <scope>NUCLEOTIDE SEQUENCE [LARGE SCALE GENOMIC DNA]</scope>
    <source>
        <strain evidence="1 2">AT_MEX2019</strain>
        <tissue evidence="1">Muscle</tissue>
    </source>
</reference>
<accession>A0ABU7CJH2</accession>
<gene>
    <name evidence="1" type="ORF">ATANTOWER_017107</name>
</gene>
<dbReference type="EMBL" id="JAHUTI010092051">
    <property type="protein sequence ID" value="MED6262276.1"/>
    <property type="molecule type" value="Genomic_DNA"/>
</dbReference>
<keyword evidence="2" id="KW-1185">Reference proteome</keyword>
<protein>
    <submittedName>
        <fullName evidence="1">Uncharacterized protein</fullName>
    </submittedName>
</protein>
<comment type="caution">
    <text evidence="1">The sequence shown here is derived from an EMBL/GenBank/DDBJ whole genome shotgun (WGS) entry which is preliminary data.</text>
</comment>
<evidence type="ECO:0000313" key="2">
    <source>
        <dbReference type="Proteomes" id="UP001345963"/>
    </source>
</evidence>
<dbReference type="Proteomes" id="UP001345963">
    <property type="component" value="Unassembled WGS sequence"/>
</dbReference>
<organism evidence="1 2">
    <name type="scientific">Ataeniobius toweri</name>
    <dbReference type="NCBI Taxonomy" id="208326"/>
    <lineage>
        <taxon>Eukaryota</taxon>
        <taxon>Metazoa</taxon>
        <taxon>Chordata</taxon>
        <taxon>Craniata</taxon>
        <taxon>Vertebrata</taxon>
        <taxon>Euteleostomi</taxon>
        <taxon>Actinopterygii</taxon>
        <taxon>Neopterygii</taxon>
        <taxon>Teleostei</taxon>
        <taxon>Neoteleostei</taxon>
        <taxon>Acanthomorphata</taxon>
        <taxon>Ovalentaria</taxon>
        <taxon>Atherinomorphae</taxon>
        <taxon>Cyprinodontiformes</taxon>
        <taxon>Goodeidae</taxon>
        <taxon>Ataeniobius</taxon>
    </lineage>
</organism>
<sequence>MPLNYLSSCISCFSVHLLITSLDGNFFVSHAFWFFYTSQIFPKAQRMQHRGADQFLCFTELYFKGEPCYLVKQKGLHVSPLDKHTFPEKTRTQLHFNLLEEASATSSWTV</sequence>